<dbReference type="PANTHER" id="PTHR31258">
    <property type="entry name" value="KERATINOCYTE-ASSOCIATED PROTEIN 3"/>
    <property type="match status" value="1"/>
</dbReference>
<evidence type="ECO:0000256" key="7">
    <source>
        <dbReference type="SAM" id="Phobius"/>
    </source>
</evidence>
<keyword evidence="8" id="KW-1185">Reference proteome</keyword>
<proteinExistence type="inferred from homology"/>
<name>A0A6P7NW42_BETSP</name>
<feature type="compositionally biased region" description="Basic and acidic residues" evidence="6">
    <location>
        <begin position="296"/>
        <end position="307"/>
    </location>
</feature>
<organism evidence="8 9">
    <name type="scientific">Betta splendens</name>
    <name type="common">Siamese fighting fish</name>
    <dbReference type="NCBI Taxonomy" id="158456"/>
    <lineage>
        <taxon>Eukaryota</taxon>
        <taxon>Metazoa</taxon>
        <taxon>Chordata</taxon>
        <taxon>Craniata</taxon>
        <taxon>Vertebrata</taxon>
        <taxon>Euteleostomi</taxon>
        <taxon>Actinopterygii</taxon>
        <taxon>Neopterygii</taxon>
        <taxon>Teleostei</taxon>
        <taxon>Neoteleostei</taxon>
        <taxon>Acanthomorphata</taxon>
        <taxon>Anabantaria</taxon>
        <taxon>Anabantiformes</taxon>
        <taxon>Anabantoidei</taxon>
        <taxon>Osphronemidae</taxon>
        <taxon>Betta</taxon>
    </lineage>
</organism>
<dbReference type="InterPro" id="IPR020977">
    <property type="entry name" value="Beta-casein-like"/>
</dbReference>
<feature type="transmembrane region" description="Helical" evidence="7">
    <location>
        <begin position="20"/>
        <end position="42"/>
    </location>
</feature>
<feature type="compositionally biased region" description="Basic and acidic residues" evidence="6">
    <location>
        <begin position="267"/>
        <end position="278"/>
    </location>
</feature>
<reference evidence="9" key="1">
    <citation type="submission" date="2025-08" db="UniProtKB">
        <authorList>
            <consortium name="RefSeq"/>
        </authorList>
    </citation>
    <scope>IDENTIFICATION</scope>
</reference>
<dbReference type="Proteomes" id="UP000515150">
    <property type="component" value="Chromosome 11"/>
</dbReference>
<evidence type="ECO:0000256" key="3">
    <source>
        <dbReference type="ARBA" id="ARBA00022692"/>
    </source>
</evidence>
<evidence type="ECO:0000256" key="4">
    <source>
        <dbReference type="ARBA" id="ARBA00022989"/>
    </source>
</evidence>
<evidence type="ECO:0000256" key="2">
    <source>
        <dbReference type="ARBA" id="ARBA00011030"/>
    </source>
</evidence>
<dbReference type="InParanoid" id="A0A6P7NW42"/>
<evidence type="ECO:0000313" key="9">
    <source>
        <dbReference type="RefSeq" id="XP_029022230.1"/>
    </source>
</evidence>
<evidence type="ECO:0000256" key="5">
    <source>
        <dbReference type="ARBA" id="ARBA00023136"/>
    </source>
</evidence>
<feature type="compositionally biased region" description="Basic and acidic residues" evidence="6">
    <location>
        <begin position="216"/>
        <end position="236"/>
    </location>
</feature>
<dbReference type="GeneID" id="114865333"/>
<keyword evidence="4 7" id="KW-1133">Transmembrane helix</keyword>
<dbReference type="GO" id="GO:0016020">
    <property type="term" value="C:membrane"/>
    <property type="evidence" value="ECO:0007669"/>
    <property type="project" value="UniProtKB-SubCell"/>
</dbReference>
<keyword evidence="3 7" id="KW-0812">Transmembrane</keyword>
<evidence type="ECO:0000256" key="1">
    <source>
        <dbReference type="ARBA" id="ARBA00004141"/>
    </source>
</evidence>
<feature type="transmembrane region" description="Helical" evidence="7">
    <location>
        <begin position="62"/>
        <end position="82"/>
    </location>
</feature>
<gene>
    <name evidence="9" type="primary">LOC114865333</name>
</gene>
<comment type="similarity">
    <text evidence="2">Belongs to the TMEM54 family.</text>
</comment>
<feature type="region of interest" description="Disordered" evidence="6">
    <location>
        <begin position="211"/>
        <end position="314"/>
    </location>
</feature>
<accession>A0A6P7NW42</accession>
<protein>
    <submittedName>
        <fullName evidence="9">Transmembrane protein 54-like isoform X1</fullName>
    </submittedName>
</protein>
<sequence>MVGAELCCASLDEPKALMKMGLSVVCVGHVNFLLGALVHGVVLRHIGLSERAGVAQVVASNVLALVTGLIGIVVGVLAIILSKNKKNRGLTWSLFAGSLAAAVTAAASAVGLLVSVAMSIRQRGRSLLTSCAGSDASGYSSCPFDPTLLNRTTLILWVPLVGTCVIQMVFSSRCFAACLSFLGLSCRPKSNRRQHYGRAINVVRPLEVATSAIEPPRSHAEPPTRSAEPSKSDHHLPRWNSAPPRQQRLPPALSHYTPRQHQSLPPSERRPLRQSYRERSHRQRPETGTGSPQRAPEQHHLLERATMERSSFWV</sequence>
<dbReference type="RefSeq" id="XP_029022230.1">
    <property type="nucleotide sequence ID" value="XM_029166397.2"/>
</dbReference>
<comment type="subcellular location">
    <subcellularLocation>
        <location evidence="1">Membrane</location>
        <topology evidence="1">Multi-pass membrane protein</topology>
    </subcellularLocation>
</comment>
<dbReference type="Pfam" id="PF12304">
    <property type="entry name" value="BCLP"/>
    <property type="match status" value="1"/>
</dbReference>
<evidence type="ECO:0000256" key="6">
    <source>
        <dbReference type="SAM" id="MobiDB-lite"/>
    </source>
</evidence>
<feature type="transmembrane region" description="Helical" evidence="7">
    <location>
        <begin position="94"/>
        <end position="120"/>
    </location>
</feature>
<evidence type="ECO:0000313" key="8">
    <source>
        <dbReference type="Proteomes" id="UP000515150"/>
    </source>
</evidence>
<keyword evidence="5 7" id="KW-0472">Membrane</keyword>
<dbReference type="KEGG" id="bspl:114865333"/>
<dbReference type="PANTHER" id="PTHR31258:SF5">
    <property type="entry name" value="TMEM54 PROTEIN-RELATED"/>
    <property type="match status" value="1"/>
</dbReference>
<dbReference type="AlphaFoldDB" id="A0A6P7NW42"/>
<dbReference type="OrthoDB" id="9389418at2759"/>